<dbReference type="STRING" id="1679444.PYTT_0643"/>
<feature type="domain" description="NAD-dependent epimerase/dehydratase" evidence="1">
    <location>
        <begin position="12"/>
        <end position="209"/>
    </location>
</feature>
<reference evidence="3" key="1">
    <citation type="submission" date="2016-09" db="EMBL/GenBank/DDBJ databases">
        <authorList>
            <person name="Koehorst J."/>
        </authorList>
    </citation>
    <scope>NUCLEOTIDE SEQUENCE [LARGE SCALE GENOMIC DNA]</scope>
</reference>
<dbReference type="AlphaFoldDB" id="A0A1H6KZH2"/>
<dbReference type="OrthoDB" id="9808276at2"/>
<protein>
    <submittedName>
        <fullName evidence="2">Nad(P)-binding domain</fullName>
    </submittedName>
</protein>
<evidence type="ECO:0000259" key="1">
    <source>
        <dbReference type="Pfam" id="PF01370"/>
    </source>
</evidence>
<proteinExistence type="predicted"/>
<dbReference type="Proteomes" id="UP000176204">
    <property type="component" value="Chromosome I"/>
</dbReference>
<sequence>MVAEHHPRSVWILGGGYLGAALHEYWLREGVESRRFDMVADRADVVADVTRGDVMAAKAAELGEPDTVFLCMSTSGGDCDDYRRLYVRAVEVVNELFPGARRILCSSTSLYGILDGSWATEAHACEPLHGQGRVLLEAERLLRQSGGIVARLAPLYGPGRSVLLRRFLDGSGCVHGAGDRWLNYVHRDDAVAALALLAVSDCRHQCYNVADAVPMVKADVYGYLSELTGLDIPADDGCFSRRGGTNQRVSSALLMALGWQPLYPSFADGVPGVLESFGFEV</sequence>
<organism evidence="2 3">
    <name type="scientific">Akkermansia glycaniphila</name>
    <dbReference type="NCBI Taxonomy" id="1679444"/>
    <lineage>
        <taxon>Bacteria</taxon>
        <taxon>Pseudomonadati</taxon>
        <taxon>Verrucomicrobiota</taxon>
        <taxon>Verrucomicrobiia</taxon>
        <taxon>Verrucomicrobiales</taxon>
        <taxon>Akkermansiaceae</taxon>
        <taxon>Akkermansia</taxon>
    </lineage>
</organism>
<dbReference type="KEGG" id="agl:PYTT_0643"/>
<dbReference type="InterPro" id="IPR001509">
    <property type="entry name" value="Epimerase_deHydtase"/>
</dbReference>
<dbReference type="RefSeq" id="WP_067777044.1">
    <property type="nucleotide sequence ID" value="NZ_LIGX01000032.1"/>
</dbReference>
<name>A0A1H6KZH2_9BACT</name>
<dbReference type="EMBL" id="LT629973">
    <property type="protein sequence ID" value="SEH77399.1"/>
    <property type="molecule type" value="Genomic_DNA"/>
</dbReference>
<gene>
    <name evidence="2" type="ORF">PYTT_0643</name>
</gene>
<dbReference type="InterPro" id="IPR036291">
    <property type="entry name" value="NAD(P)-bd_dom_sf"/>
</dbReference>
<keyword evidence="3" id="KW-1185">Reference proteome</keyword>
<evidence type="ECO:0000313" key="2">
    <source>
        <dbReference type="EMBL" id="SEH77399.1"/>
    </source>
</evidence>
<evidence type="ECO:0000313" key="3">
    <source>
        <dbReference type="Proteomes" id="UP000176204"/>
    </source>
</evidence>
<accession>A0A1H6KZH2</accession>
<dbReference type="SUPFAM" id="SSF51735">
    <property type="entry name" value="NAD(P)-binding Rossmann-fold domains"/>
    <property type="match status" value="1"/>
</dbReference>
<dbReference type="Pfam" id="PF01370">
    <property type="entry name" value="Epimerase"/>
    <property type="match status" value="1"/>
</dbReference>
<dbReference type="Gene3D" id="3.40.50.720">
    <property type="entry name" value="NAD(P)-binding Rossmann-like Domain"/>
    <property type="match status" value="1"/>
</dbReference>